<dbReference type="RefSeq" id="WP_138122508.1">
    <property type="nucleotide sequence ID" value="NZ_SWLG01000001.1"/>
</dbReference>
<comment type="subcellular location">
    <subcellularLocation>
        <location evidence="1">Cell membrane</location>
        <topology evidence="1">Multi-pass membrane protein</topology>
    </subcellularLocation>
</comment>
<keyword evidence="8" id="KW-1185">Reference proteome</keyword>
<evidence type="ECO:0000313" key="7">
    <source>
        <dbReference type="EMBL" id="TLS39048.1"/>
    </source>
</evidence>
<evidence type="ECO:0000256" key="5">
    <source>
        <dbReference type="ARBA" id="ARBA00023136"/>
    </source>
</evidence>
<evidence type="ECO:0000256" key="2">
    <source>
        <dbReference type="ARBA" id="ARBA00022475"/>
    </source>
</evidence>
<feature type="transmembrane region" description="Helical" evidence="6">
    <location>
        <begin position="89"/>
        <end position="110"/>
    </location>
</feature>
<feature type="transmembrane region" description="Helical" evidence="6">
    <location>
        <begin position="246"/>
        <end position="266"/>
    </location>
</feature>
<dbReference type="PIRSF" id="PIRSF038958">
    <property type="entry name" value="PG_synth_SpoVB"/>
    <property type="match status" value="1"/>
</dbReference>
<reference evidence="7 8" key="1">
    <citation type="submission" date="2019-04" db="EMBL/GenBank/DDBJ databases">
        <title>Bacillus caeni sp. nov., a bacterium isolated from mangrove sediment.</title>
        <authorList>
            <person name="Huang H."/>
            <person name="Mo K."/>
            <person name="Hu Y."/>
        </authorList>
    </citation>
    <scope>NUCLEOTIDE SEQUENCE [LARGE SCALE GENOMIC DNA]</scope>
    <source>
        <strain evidence="7 8">HB172195</strain>
    </source>
</reference>
<evidence type="ECO:0000256" key="3">
    <source>
        <dbReference type="ARBA" id="ARBA00022692"/>
    </source>
</evidence>
<feature type="transmembrane region" description="Helical" evidence="6">
    <location>
        <begin position="169"/>
        <end position="187"/>
    </location>
</feature>
<feature type="transmembrane region" description="Helical" evidence="6">
    <location>
        <begin position="404"/>
        <end position="424"/>
    </location>
</feature>
<evidence type="ECO:0000313" key="8">
    <source>
        <dbReference type="Proteomes" id="UP000308230"/>
    </source>
</evidence>
<feature type="transmembrane region" description="Helical" evidence="6">
    <location>
        <begin position="193"/>
        <end position="217"/>
    </location>
</feature>
<feature type="transmembrane region" description="Helical" evidence="6">
    <location>
        <begin position="12"/>
        <end position="35"/>
    </location>
</feature>
<dbReference type="InterPro" id="IPR024923">
    <property type="entry name" value="PG_synth_SpoVB"/>
</dbReference>
<dbReference type="PANTHER" id="PTHR30250">
    <property type="entry name" value="PST FAMILY PREDICTED COLANIC ACID TRANSPORTER"/>
    <property type="match status" value="1"/>
</dbReference>
<evidence type="ECO:0000256" key="6">
    <source>
        <dbReference type="SAM" id="Phobius"/>
    </source>
</evidence>
<feature type="transmembrane region" description="Helical" evidence="6">
    <location>
        <begin position="340"/>
        <end position="366"/>
    </location>
</feature>
<dbReference type="Proteomes" id="UP000308230">
    <property type="component" value="Unassembled WGS sequence"/>
</dbReference>
<feature type="transmembrane region" description="Helical" evidence="6">
    <location>
        <begin position="130"/>
        <end position="148"/>
    </location>
</feature>
<protein>
    <submittedName>
        <fullName evidence="7">Polysaccharide biosynthesis protein</fullName>
    </submittedName>
</protein>
<gene>
    <name evidence="7" type="ORF">FCL54_01690</name>
</gene>
<name>A0A5R9FBK0_9BACL</name>
<feature type="transmembrane region" description="Helical" evidence="6">
    <location>
        <begin position="378"/>
        <end position="397"/>
    </location>
</feature>
<feature type="transmembrane region" description="Helical" evidence="6">
    <location>
        <begin position="299"/>
        <end position="319"/>
    </location>
</feature>
<dbReference type="CDD" id="cd13124">
    <property type="entry name" value="MATE_SpoVB_like"/>
    <property type="match status" value="1"/>
</dbReference>
<dbReference type="OrthoDB" id="9775950at2"/>
<keyword evidence="2" id="KW-1003">Cell membrane</keyword>
<evidence type="ECO:0000256" key="1">
    <source>
        <dbReference type="ARBA" id="ARBA00004651"/>
    </source>
</evidence>
<sequence>MSDSRLVRGTLLLTSATLISRILGLVYFFPFLWLVGKQGAALYQYAYTPYTILLSISTMGVPLAVSKFVSKYNALGDYHTGRRLFKSGLLLMSLTGLVAFLALFSFAGPIAKLIIDNKATTGNTLADVTMVIRVVSTALVIVPSMSLIRGYFQGFQSMGPTAVSQLVEQIVRIVFILAGSFIVIKVLKDEIAVASGVATFGAFIGALGGLAVLVWYWKKRKAHLDEQLEQSTVDHQIPLKDMYKELIAYAVPFVVVGLAIPIYLQIDTFTINNALRDIGYELEDAEAVYAILTAHSHKLIMIPVSLATAMALTLIPTITNSYTSGDNDELHGQITQTFQLLLFLTLPAAIGLSVLAAPAFGSLYGLDDIELGSRILRWYAPTAIFFALFSVTAAILQGINKQKFAVISLLVGVVLKGSLTYFFIVNYEELGPILTTDIGYLASVIINLYIIKKYSGYSYGYIAKRALLIGIFVIAMAISVWLVRMPIEAFIAGGYNKGGSYLQAILSLIAGVVTGGAVYLWLSYRSHLAGQILGNRFKFLKRKKNAI</sequence>
<dbReference type="EMBL" id="SWLG01000001">
    <property type="protein sequence ID" value="TLS39048.1"/>
    <property type="molecule type" value="Genomic_DNA"/>
</dbReference>
<dbReference type="InterPro" id="IPR002797">
    <property type="entry name" value="Polysacc_synth"/>
</dbReference>
<keyword evidence="3 6" id="KW-0812">Transmembrane</keyword>
<feature type="transmembrane region" description="Helical" evidence="6">
    <location>
        <begin position="462"/>
        <end position="481"/>
    </location>
</feature>
<dbReference type="InterPro" id="IPR050833">
    <property type="entry name" value="Poly_Biosynth_Transport"/>
</dbReference>
<feature type="transmembrane region" description="Helical" evidence="6">
    <location>
        <begin position="47"/>
        <end position="69"/>
    </location>
</feature>
<dbReference type="GO" id="GO:0005886">
    <property type="term" value="C:plasma membrane"/>
    <property type="evidence" value="ECO:0007669"/>
    <property type="project" value="UniProtKB-SubCell"/>
</dbReference>
<evidence type="ECO:0000256" key="4">
    <source>
        <dbReference type="ARBA" id="ARBA00022989"/>
    </source>
</evidence>
<organism evidence="7 8">
    <name type="scientific">Exobacillus caeni</name>
    <dbReference type="NCBI Taxonomy" id="2574798"/>
    <lineage>
        <taxon>Bacteria</taxon>
        <taxon>Bacillati</taxon>
        <taxon>Bacillota</taxon>
        <taxon>Bacilli</taxon>
        <taxon>Bacillales</taxon>
        <taxon>Guptibacillaceae</taxon>
        <taxon>Exobacillus</taxon>
    </lineage>
</organism>
<keyword evidence="5 6" id="KW-0472">Membrane</keyword>
<dbReference type="AlphaFoldDB" id="A0A5R9FBK0"/>
<dbReference type="Pfam" id="PF01943">
    <property type="entry name" value="Polysacc_synt"/>
    <property type="match status" value="1"/>
</dbReference>
<feature type="transmembrane region" description="Helical" evidence="6">
    <location>
        <begin position="430"/>
        <end position="450"/>
    </location>
</feature>
<feature type="transmembrane region" description="Helical" evidence="6">
    <location>
        <begin position="501"/>
        <end position="522"/>
    </location>
</feature>
<keyword evidence="4 6" id="KW-1133">Transmembrane helix</keyword>
<comment type="caution">
    <text evidence="7">The sequence shown here is derived from an EMBL/GenBank/DDBJ whole genome shotgun (WGS) entry which is preliminary data.</text>
</comment>
<dbReference type="PANTHER" id="PTHR30250:SF21">
    <property type="entry name" value="LIPID II FLIPPASE MURJ"/>
    <property type="match status" value="1"/>
</dbReference>
<proteinExistence type="predicted"/>
<accession>A0A5R9FBK0</accession>